<proteinExistence type="predicted"/>
<sequence length="84" mass="9169">MIENEAMEDVERLPGVRESAGVVRKKAGGVVFEFQDGFSKEHKRPRGREVAISFPIVPYALEGFPSVLSHGAIKEAVLRGFLGA</sequence>
<reference evidence="1" key="1">
    <citation type="submission" date="2024-02" db="EMBL/GenBank/DDBJ databases">
        <authorList>
            <consortium name="ELIXIR-Norway"/>
            <consortium name="Elixir Norway"/>
        </authorList>
    </citation>
    <scope>NUCLEOTIDE SEQUENCE</scope>
</reference>
<organism evidence="1 2">
    <name type="scientific">Sphagnum jensenii</name>
    <dbReference type="NCBI Taxonomy" id="128206"/>
    <lineage>
        <taxon>Eukaryota</taxon>
        <taxon>Viridiplantae</taxon>
        <taxon>Streptophyta</taxon>
        <taxon>Embryophyta</taxon>
        <taxon>Bryophyta</taxon>
        <taxon>Sphagnophytina</taxon>
        <taxon>Sphagnopsida</taxon>
        <taxon>Sphagnales</taxon>
        <taxon>Sphagnaceae</taxon>
        <taxon>Sphagnum</taxon>
    </lineage>
</organism>
<keyword evidence="2" id="KW-1185">Reference proteome</keyword>
<accession>A0ABP0XH46</accession>
<gene>
    <name evidence="1" type="ORF">CSSPJE1EN1_LOCUS22360</name>
</gene>
<protein>
    <submittedName>
        <fullName evidence="1">Uncharacterized protein</fullName>
    </submittedName>
</protein>
<evidence type="ECO:0000313" key="1">
    <source>
        <dbReference type="EMBL" id="CAK9276882.1"/>
    </source>
</evidence>
<name>A0ABP0XH46_9BRYO</name>
<dbReference type="Proteomes" id="UP001497444">
    <property type="component" value="Chromosome 8"/>
</dbReference>
<evidence type="ECO:0000313" key="2">
    <source>
        <dbReference type="Proteomes" id="UP001497444"/>
    </source>
</evidence>
<dbReference type="EMBL" id="OZ020103">
    <property type="protein sequence ID" value="CAK9276882.1"/>
    <property type="molecule type" value="Genomic_DNA"/>
</dbReference>